<dbReference type="InterPro" id="IPR004378">
    <property type="entry name" value="F420H2_quin_Rdtase"/>
</dbReference>
<gene>
    <name evidence="2" type="ORF">F4557_000812</name>
    <name evidence="1" type="ORF">GCM10009546_06560</name>
</gene>
<dbReference type="EMBL" id="JACHMV010000001">
    <property type="protein sequence ID" value="MBB4772394.1"/>
    <property type="molecule type" value="Genomic_DNA"/>
</dbReference>
<name>A0A7W7I8J8_9ACTN</name>
<dbReference type="GO" id="GO:0016491">
    <property type="term" value="F:oxidoreductase activity"/>
    <property type="evidence" value="ECO:0007669"/>
    <property type="project" value="InterPro"/>
</dbReference>
<sequence length="150" mass="16969">METSHQPASATSATITYRRPPWWLRSIVSRIAPRIFRDDIAMLSVRGRTSGKVRSVPVVVLRFQGERYLVTPYGEAHWVRNLRAAGGVGTLTMRGQAQPFTAVEIPPQDRQPILHAYLREYGSRPTVARTFAQIPEAADHPTFRIMETRS</sequence>
<evidence type="ECO:0000313" key="3">
    <source>
        <dbReference type="Proteomes" id="UP000549343"/>
    </source>
</evidence>
<dbReference type="EMBL" id="BAAAHD010000002">
    <property type="protein sequence ID" value="GAA0547191.1"/>
    <property type="molecule type" value="Genomic_DNA"/>
</dbReference>
<reference evidence="1" key="3">
    <citation type="submission" date="2023-12" db="EMBL/GenBank/DDBJ databases">
        <authorList>
            <person name="Sun Q."/>
            <person name="Inoue M."/>
        </authorList>
    </citation>
    <scope>NUCLEOTIDE SEQUENCE</scope>
    <source>
        <strain evidence="1">JCM 10667</strain>
    </source>
</reference>
<evidence type="ECO:0000313" key="2">
    <source>
        <dbReference type="EMBL" id="MBB4772394.1"/>
    </source>
</evidence>
<accession>A0A7W7I8J8</accession>
<evidence type="ECO:0000313" key="1">
    <source>
        <dbReference type="EMBL" id="GAA0547191.1"/>
    </source>
</evidence>
<dbReference type="Pfam" id="PF04075">
    <property type="entry name" value="F420H2_quin_red"/>
    <property type="match status" value="1"/>
</dbReference>
<proteinExistence type="predicted"/>
<dbReference type="RefSeq" id="WP_221480538.1">
    <property type="nucleotide sequence ID" value="NZ_BAAAHD010000002.1"/>
</dbReference>
<dbReference type="NCBIfam" id="TIGR00026">
    <property type="entry name" value="hi_GC_TIGR00026"/>
    <property type="match status" value="1"/>
</dbReference>
<reference evidence="1 4" key="1">
    <citation type="journal article" date="2019" name="Int. J. Syst. Evol. Microbiol.">
        <title>The Global Catalogue of Microorganisms (GCM) 10K type strain sequencing project: providing services to taxonomists for standard genome sequencing and annotation.</title>
        <authorList>
            <consortium name="The Broad Institute Genomics Platform"/>
            <consortium name="The Broad Institute Genome Sequencing Center for Infectious Disease"/>
            <person name="Wu L."/>
            <person name="Ma J."/>
        </authorList>
    </citation>
    <scope>NUCLEOTIDE SEQUENCE [LARGE SCALE GENOMIC DNA]</scope>
    <source>
        <strain evidence="1 4">JCM 10667</strain>
    </source>
</reference>
<evidence type="ECO:0000313" key="4">
    <source>
        <dbReference type="Proteomes" id="UP001501427"/>
    </source>
</evidence>
<dbReference type="InterPro" id="IPR012349">
    <property type="entry name" value="Split_barrel_FMN-bd"/>
</dbReference>
<organism evidence="2 3">
    <name type="scientific">Actinomadura livida</name>
    <dbReference type="NCBI Taxonomy" id="79909"/>
    <lineage>
        <taxon>Bacteria</taxon>
        <taxon>Bacillati</taxon>
        <taxon>Actinomycetota</taxon>
        <taxon>Actinomycetes</taxon>
        <taxon>Streptosporangiales</taxon>
        <taxon>Thermomonosporaceae</taxon>
        <taxon>Actinomadura</taxon>
    </lineage>
</organism>
<reference evidence="2 3" key="2">
    <citation type="submission" date="2020-08" db="EMBL/GenBank/DDBJ databases">
        <title>Sequencing the genomes of 1000 actinobacteria strains.</title>
        <authorList>
            <person name="Klenk H.-P."/>
        </authorList>
    </citation>
    <scope>NUCLEOTIDE SEQUENCE [LARGE SCALE GENOMIC DNA]</scope>
    <source>
        <strain evidence="2 3">DSM 44772</strain>
    </source>
</reference>
<dbReference type="Proteomes" id="UP000549343">
    <property type="component" value="Unassembled WGS sequence"/>
</dbReference>
<dbReference type="Proteomes" id="UP001501427">
    <property type="component" value="Unassembled WGS sequence"/>
</dbReference>
<dbReference type="AlphaFoldDB" id="A0A7W7I8J8"/>
<keyword evidence="4" id="KW-1185">Reference proteome</keyword>
<dbReference type="Gene3D" id="2.30.110.10">
    <property type="entry name" value="Electron Transport, Fmn-binding Protein, Chain A"/>
    <property type="match status" value="1"/>
</dbReference>
<protein>
    <submittedName>
        <fullName evidence="2">Deazaflavin-dependent oxidoreductase (Nitroreductase family)</fullName>
    </submittedName>
    <submittedName>
        <fullName evidence="1">Nitroreductase family deazaflavin-dependent oxidoreductase</fullName>
    </submittedName>
</protein>
<comment type="caution">
    <text evidence="2">The sequence shown here is derived from an EMBL/GenBank/DDBJ whole genome shotgun (WGS) entry which is preliminary data.</text>
</comment>